<dbReference type="RefSeq" id="WP_090389220.1">
    <property type="nucleotide sequence ID" value="NZ_FMZO01000003.1"/>
</dbReference>
<protein>
    <submittedName>
        <fullName evidence="1">HopJ type III effector protein</fullName>
    </submittedName>
</protein>
<dbReference type="OrthoDB" id="9790826at2"/>
<dbReference type="InterPro" id="IPR014984">
    <property type="entry name" value="HopJ"/>
</dbReference>
<dbReference type="AlphaFoldDB" id="A0A1G6MSX9"/>
<dbReference type="InterPro" id="IPR038604">
    <property type="entry name" value="HopJ_sf"/>
</dbReference>
<dbReference type="STRING" id="1285928.SAMN04487894_10324"/>
<dbReference type="Gene3D" id="3.20.160.10">
    <property type="entry name" value="vpa0580 domain like"/>
    <property type="match status" value="1"/>
</dbReference>
<dbReference type="Proteomes" id="UP000198757">
    <property type="component" value="Unassembled WGS sequence"/>
</dbReference>
<proteinExistence type="predicted"/>
<evidence type="ECO:0000313" key="1">
    <source>
        <dbReference type="EMBL" id="SDC58561.1"/>
    </source>
</evidence>
<sequence>MVTKVLEQLAKNEIDFKGVLAFIDQHYTHEPIPFTNGSLRNAATENQGSATVFSFARQQGLGKEETLQLFAEHYQAVLDEPEGKNHQNIRQFMIHGWEGVVLGA</sequence>
<keyword evidence="2" id="KW-1185">Reference proteome</keyword>
<name>A0A1G6MSX9_NIADE</name>
<evidence type="ECO:0000313" key="2">
    <source>
        <dbReference type="Proteomes" id="UP000198757"/>
    </source>
</evidence>
<reference evidence="2" key="1">
    <citation type="submission" date="2016-10" db="EMBL/GenBank/DDBJ databases">
        <authorList>
            <person name="Varghese N."/>
            <person name="Submissions S."/>
        </authorList>
    </citation>
    <scope>NUCLEOTIDE SEQUENCE [LARGE SCALE GENOMIC DNA]</scope>
    <source>
        <strain evidence="2">DSM 25811 / CCM 8410 / LMG 26954 / E90</strain>
    </source>
</reference>
<organism evidence="1 2">
    <name type="scientific">Niabella drilacis (strain DSM 25811 / CCM 8410 / CCUG 62505 / LMG 26954 / E90)</name>
    <dbReference type="NCBI Taxonomy" id="1285928"/>
    <lineage>
        <taxon>Bacteria</taxon>
        <taxon>Pseudomonadati</taxon>
        <taxon>Bacteroidota</taxon>
        <taxon>Chitinophagia</taxon>
        <taxon>Chitinophagales</taxon>
        <taxon>Chitinophagaceae</taxon>
        <taxon>Niabella</taxon>
    </lineage>
</organism>
<dbReference type="Pfam" id="PF08888">
    <property type="entry name" value="HopJ"/>
    <property type="match status" value="1"/>
</dbReference>
<gene>
    <name evidence="1" type="ORF">SAMN04487894_10324</name>
</gene>
<dbReference type="EMBL" id="FMZO01000003">
    <property type="protein sequence ID" value="SDC58561.1"/>
    <property type="molecule type" value="Genomic_DNA"/>
</dbReference>
<accession>A0A1G6MSX9</accession>